<dbReference type="SUPFAM" id="SSF103473">
    <property type="entry name" value="MFS general substrate transporter"/>
    <property type="match status" value="1"/>
</dbReference>
<feature type="transmembrane region" description="Helical" evidence="7">
    <location>
        <begin position="67"/>
        <end position="88"/>
    </location>
</feature>
<name>A0A1S2KZA1_9BACI</name>
<dbReference type="AlphaFoldDB" id="A0A1S2KZA1"/>
<evidence type="ECO:0000256" key="1">
    <source>
        <dbReference type="ARBA" id="ARBA00004651"/>
    </source>
</evidence>
<reference evidence="9" key="1">
    <citation type="submission" date="2016-10" db="EMBL/GenBank/DDBJ databases">
        <title>Draft genome sequences of four alkaliphilic bacteria belonging to the Anaerobacillus genus.</title>
        <authorList>
            <person name="Bassil N.M."/>
            <person name="Lloyd J.R."/>
        </authorList>
    </citation>
    <scope>NUCLEOTIDE SEQUENCE [LARGE SCALE GENOMIC DNA]</scope>
    <source>
        <strain evidence="9">NB2006</strain>
    </source>
</reference>
<keyword evidence="6 7" id="KW-0472">Membrane</keyword>
<dbReference type="PANTHER" id="PTHR43266">
    <property type="entry name" value="MACROLIDE-EFFLUX PROTEIN"/>
    <property type="match status" value="1"/>
</dbReference>
<evidence type="ECO:0000313" key="9">
    <source>
        <dbReference type="EMBL" id="OIJ05033.1"/>
    </source>
</evidence>
<dbReference type="CDD" id="cd06173">
    <property type="entry name" value="MFS_MefA_like"/>
    <property type="match status" value="1"/>
</dbReference>
<evidence type="ECO:0000256" key="5">
    <source>
        <dbReference type="ARBA" id="ARBA00022989"/>
    </source>
</evidence>
<evidence type="ECO:0000259" key="8">
    <source>
        <dbReference type="PROSITE" id="PS50850"/>
    </source>
</evidence>
<dbReference type="InterPro" id="IPR020846">
    <property type="entry name" value="MFS_dom"/>
</dbReference>
<evidence type="ECO:0000256" key="3">
    <source>
        <dbReference type="ARBA" id="ARBA00022475"/>
    </source>
</evidence>
<feature type="transmembrane region" description="Helical" evidence="7">
    <location>
        <begin position="276"/>
        <end position="293"/>
    </location>
</feature>
<feature type="transmembrane region" description="Helical" evidence="7">
    <location>
        <begin position="389"/>
        <end position="409"/>
    </location>
</feature>
<dbReference type="InterPro" id="IPR036259">
    <property type="entry name" value="MFS_trans_sf"/>
</dbReference>
<organism evidence="9">
    <name type="scientific">Anaerobacillus isosaccharinicus</name>
    <dbReference type="NCBI Taxonomy" id="1532552"/>
    <lineage>
        <taxon>Bacteria</taxon>
        <taxon>Bacillati</taxon>
        <taxon>Bacillota</taxon>
        <taxon>Bacilli</taxon>
        <taxon>Bacillales</taxon>
        <taxon>Bacillaceae</taxon>
        <taxon>Anaerobacillus</taxon>
    </lineage>
</organism>
<dbReference type="GO" id="GO:0005886">
    <property type="term" value="C:plasma membrane"/>
    <property type="evidence" value="ECO:0007669"/>
    <property type="project" value="UniProtKB-SubCell"/>
</dbReference>
<dbReference type="Pfam" id="PF07690">
    <property type="entry name" value="MFS_1"/>
    <property type="match status" value="1"/>
</dbReference>
<evidence type="ECO:0000256" key="7">
    <source>
        <dbReference type="SAM" id="Phobius"/>
    </source>
</evidence>
<feature type="domain" description="Major facilitator superfamily (MFS) profile" evidence="8">
    <location>
        <begin position="1"/>
        <end position="183"/>
    </location>
</feature>
<feature type="transmembrane region" description="Helical" evidence="7">
    <location>
        <begin position="160"/>
        <end position="179"/>
    </location>
</feature>
<protein>
    <recommendedName>
        <fullName evidence="8">Major facilitator superfamily (MFS) profile domain-containing protein</fullName>
    </recommendedName>
</protein>
<accession>A0A1S2KZA1</accession>
<feature type="transmembrane region" description="Helical" evidence="7">
    <location>
        <begin position="341"/>
        <end position="359"/>
    </location>
</feature>
<dbReference type="PANTHER" id="PTHR43266:SF2">
    <property type="entry name" value="MAJOR FACILITATOR SUPERFAMILY (MFS) PROFILE DOMAIN-CONTAINING PROTEIN"/>
    <property type="match status" value="1"/>
</dbReference>
<evidence type="ECO:0000256" key="4">
    <source>
        <dbReference type="ARBA" id="ARBA00022692"/>
    </source>
</evidence>
<comment type="subcellular location">
    <subcellularLocation>
        <location evidence="1">Cell membrane</location>
        <topology evidence="1">Multi-pass membrane protein</topology>
    </subcellularLocation>
</comment>
<dbReference type="PROSITE" id="PS50850">
    <property type="entry name" value="MFS"/>
    <property type="match status" value="1"/>
</dbReference>
<keyword evidence="5 7" id="KW-1133">Transmembrane helix</keyword>
<feature type="transmembrane region" description="Helical" evidence="7">
    <location>
        <begin position="7"/>
        <end position="28"/>
    </location>
</feature>
<feature type="transmembrane region" description="Helical" evidence="7">
    <location>
        <begin position="134"/>
        <end position="154"/>
    </location>
</feature>
<feature type="transmembrane region" description="Helical" evidence="7">
    <location>
        <begin position="94"/>
        <end position="122"/>
    </location>
</feature>
<gene>
    <name evidence="9" type="ORF">AWH56_22335</name>
</gene>
<dbReference type="GO" id="GO:0022857">
    <property type="term" value="F:transmembrane transporter activity"/>
    <property type="evidence" value="ECO:0007669"/>
    <property type="project" value="InterPro"/>
</dbReference>
<comment type="caution">
    <text evidence="9">The sequence shown here is derived from an EMBL/GenBank/DDBJ whole genome shotgun (WGS) entry which is preliminary data.</text>
</comment>
<feature type="transmembrane region" description="Helical" evidence="7">
    <location>
        <begin position="216"/>
        <end position="242"/>
    </location>
</feature>
<evidence type="ECO:0000256" key="6">
    <source>
        <dbReference type="ARBA" id="ARBA00023136"/>
    </source>
</evidence>
<proteinExistence type="predicted"/>
<feature type="transmembrane region" description="Helical" evidence="7">
    <location>
        <begin position="248"/>
        <end position="269"/>
    </location>
</feature>
<dbReference type="Gene3D" id="1.20.1250.20">
    <property type="entry name" value="MFS general substrate transporter like domains"/>
    <property type="match status" value="1"/>
</dbReference>
<dbReference type="EMBL" id="LQXD01000196">
    <property type="protein sequence ID" value="OIJ05033.1"/>
    <property type="molecule type" value="Genomic_DNA"/>
</dbReference>
<feature type="transmembrane region" description="Helical" evidence="7">
    <location>
        <begin position="299"/>
        <end position="320"/>
    </location>
</feature>
<feature type="transmembrane region" description="Helical" evidence="7">
    <location>
        <begin position="34"/>
        <end position="55"/>
    </location>
</feature>
<dbReference type="InterPro" id="IPR011701">
    <property type="entry name" value="MFS"/>
</dbReference>
<sequence length="434" mass="47074">MFVLIWIGQLVSVIGTSLTSFALGFWVLTETGSVTQFSMIILSLVLPTVIVSPFAGVIIDRFSRKKLMILSNCVAAFSTMIILVLVLTNSLEIWHIYLTAALASTFNTFLMPAYQSIISLLVSKEQLGRANGMIQIGESASIIIAPTVAGFLLHLYGLQAVIIIDLIAFTFAITTLFFAKIPEIISKNTTKLNPKQFLAEAKEGWNYLMARPAFKWLLIFGAAINLLLGFLNVLMQPLIIALSSEQTLGIVLSITGFGMLLGGIIISIWGGPKNRINGMFLSCGLAGVMIALTGLTTSIVFITACFFLFLFLIPIVNSCSQALWQSKVEPTIQGRVFTIRRMLGVSLYPLAIIMAGPLVDKVLNPIMEPGGLLANSVGQIIGVGEGRGIGLLFIIIGILFVIVTATIYLQPKVRNIDKDIPDAIVEEKLLTETV</sequence>
<keyword evidence="3" id="KW-1003">Cell membrane</keyword>
<evidence type="ECO:0000256" key="2">
    <source>
        <dbReference type="ARBA" id="ARBA00022448"/>
    </source>
</evidence>
<keyword evidence="2" id="KW-0813">Transport</keyword>
<keyword evidence="4 7" id="KW-0812">Transmembrane</keyword>